<evidence type="ECO:0000259" key="3">
    <source>
        <dbReference type="PROSITE" id="PS50893"/>
    </source>
</evidence>
<dbReference type="RefSeq" id="WP_216519595.1">
    <property type="nucleotide sequence ID" value="NZ_JAHLPM010000008.1"/>
</dbReference>
<dbReference type="Pfam" id="PF00005">
    <property type="entry name" value="ABC_tran"/>
    <property type="match status" value="1"/>
</dbReference>
<keyword evidence="2" id="KW-0813">Transport</keyword>
<dbReference type="PROSITE" id="PS50893">
    <property type="entry name" value="ABC_TRANSPORTER_2"/>
    <property type="match status" value="1"/>
</dbReference>
<evidence type="ECO:0000256" key="2">
    <source>
        <dbReference type="ARBA" id="ARBA00022448"/>
    </source>
</evidence>
<gene>
    <name evidence="4" type="ORF">KQI42_10620</name>
</gene>
<accession>A0ABS6E6B5</accession>
<keyword evidence="5" id="KW-1185">Reference proteome</keyword>
<sequence>MDIKIKELTKIYGKETTALNDVDLHISQGMFGLLGKNGAGKTTLMRILTALLEPTRGSVEICGIPLKKKNILSIKSLLGYLPQEFGFYNNLTVYEAMDYMGMLNKMKPKKRKERIEEVLIQLNLQQQSHKRFRQLSGGMKKRLGIAQALLNEPKILIVDEPTSGVDPEERVRIRNILSEYSKNNIVLLSTHIVEDIASTCEMLAVLDYGKVIYKGSVEDLIQQAKGSAWKCTLYNTTELDELKQNYTVISSQHLQGKIEARIVSKDQPSLDCIEVEPSIEDAYMLLSSKEEAK</sequence>
<comment type="similarity">
    <text evidence="1">Belongs to the ABC transporter superfamily.</text>
</comment>
<proteinExistence type="inferred from homology"/>
<keyword evidence="4" id="KW-0547">Nucleotide-binding</keyword>
<reference evidence="4 5" key="1">
    <citation type="submission" date="2021-06" db="EMBL/GenBank/DDBJ databases">
        <authorList>
            <person name="Sun Q."/>
            <person name="Li D."/>
        </authorList>
    </citation>
    <scope>NUCLEOTIDE SEQUENCE [LARGE SCALE GENOMIC DNA]</scope>
    <source>
        <strain evidence="4 5">MSJ-40</strain>
    </source>
</reference>
<comment type="caution">
    <text evidence="4">The sequence shown here is derived from an EMBL/GenBank/DDBJ whole genome shotgun (WGS) entry which is preliminary data.</text>
</comment>
<evidence type="ECO:0000313" key="5">
    <source>
        <dbReference type="Proteomes" id="UP000749471"/>
    </source>
</evidence>
<dbReference type="PANTHER" id="PTHR43335:SF2">
    <property type="entry name" value="ABC TRANSPORTER, ATP-BINDING PROTEIN"/>
    <property type="match status" value="1"/>
</dbReference>
<dbReference type="CDD" id="cd03264">
    <property type="entry name" value="ABC_drug_resistance_like"/>
    <property type="match status" value="1"/>
</dbReference>
<dbReference type="InterPro" id="IPR003439">
    <property type="entry name" value="ABC_transporter-like_ATP-bd"/>
</dbReference>
<dbReference type="EMBL" id="JAHLPM010000008">
    <property type="protein sequence ID" value="MBU5438465.1"/>
    <property type="molecule type" value="Genomic_DNA"/>
</dbReference>
<dbReference type="Proteomes" id="UP000749471">
    <property type="component" value="Unassembled WGS sequence"/>
</dbReference>
<dbReference type="SMART" id="SM00382">
    <property type="entry name" value="AAA"/>
    <property type="match status" value="1"/>
</dbReference>
<evidence type="ECO:0000256" key="1">
    <source>
        <dbReference type="ARBA" id="ARBA00005417"/>
    </source>
</evidence>
<keyword evidence="4" id="KW-0067">ATP-binding</keyword>
<dbReference type="PANTHER" id="PTHR43335">
    <property type="entry name" value="ABC TRANSPORTER, ATP-BINDING PROTEIN"/>
    <property type="match status" value="1"/>
</dbReference>
<dbReference type="PROSITE" id="PS00211">
    <property type="entry name" value="ABC_TRANSPORTER_1"/>
    <property type="match status" value="1"/>
</dbReference>
<evidence type="ECO:0000313" key="4">
    <source>
        <dbReference type="EMBL" id="MBU5438465.1"/>
    </source>
</evidence>
<protein>
    <submittedName>
        <fullName evidence="4">ABC transporter ATP-binding protein</fullName>
    </submittedName>
</protein>
<name>A0ABS6E6B5_9FIRM</name>
<dbReference type="InterPro" id="IPR003593">
    <property type="entry name" value="AAA+_ATPase"/>
</dbReference>
<feature type="domain" description="ABC transporter" evidence="3">
    <location>
        <begin position="3"/>
        <end position="233"/>
    </location>
</feature>
<dbReference type="InterPro" id="IPR017871">
    <property type="entry name" value="ABC_transporter-like_CS"/>
</dbReference>
<dbReference type="GO" id="GO:0005524">
    <property type="term" value="F:ATP binding"/>
    <property type="evidence" value="ECO:0007669"/>
    <property type="project" value="UniProtKB-KW"/>
</dbReference>
<organism evidence="4 5">
    <name type="scientific">Tissierella simiarum</name>
    <dbReference type="NCBI Taxonomy" id="2841534"/>
    <lineage>
        <taxon>Bacteria</taxon>
        <taxon>Bacillati</taxon>
        <taxon>Bacillota</taxon>
        <taxon>Tissierellia</taxon>
        <taxon>Tissierellales</taxon>
        <taxon>Tissierellaceae</taxon>
        <taxon>Tissierella</taxon>
    </lineage>
</organism>